<reference evidence="3 4" key="1">
    <citation type="journal article" date="2020" name="Int. J. Syst. Evol. Microbiol.">
        <title>Reclassification of Streptomyces castelarensis and Streptomyces sporoclivatus as later heterotypic synonyms of Streptomyces antimycoticus.</title>
        <authorList>
            <person name="Komaki H."/>
            <person name="Tamura T."/>
        </authorList>
    </citation>
    <scope>NUCLEOTIDE SEQUENCE [LARGE SCALE GENOMIC DNA]</scope>
    <source>
        <strain evidence="1 4">NBRC 100767</strain>
        <strain evidence="2 3">NBRC 12839</strain>
    </source>
</reference>
<evidence type="ECO:0000313" key="1">
    <source>
        <dbReference type="EMBL" id="BBJ44237.1"/>
    </source>
</evidence>
<dbReference type="EMBL" id="AP019620">
    <property type="protein sequence ID" value="BBJ44237.1"/>
    <property type="molecule type" value="Genomic_DNA"/>
</dbReference>
<accession>A0A4D4K065</accession>
<organism evidence="2 3">
    <name type="scientific">Streptomyces antimycoticus</name>
    <dbReference type="NCBI Taxonomy" id="68175"/>
    <lineage>
        <taxon>Bacteria</taxon>
        <taxon>Bacillati</taxon>
        <taxon>Actinomycetota</taxon>
        <taxon>Actinomycetes</taxon>
        <taxon>Kitasatosporales</taxon>
        <taxon>Streptomycetaceae</taxon>
        <taxon>Streptomyces</taxon>
        <taxon>Streptomyces violaceusniger group</taxon>
    </lineage>
</organism>
<evidence type="ECO:0000313" key="3">
    <source>
        <dbReference type="Proteomes" id="UP000299290"/>
    </source>
</evidence>
<name>A0A4D4K065_9ACTN</name>
<protein>
    <submittedName>
        <fullName evidence="2">Uncharacterized protein</fullName>
    </submittedName>
</protein>
<dbReference type="Proteomes" id="UP000463951">
    <property type="component" value="Chromosome"/>
</dbReference>
<dbReference type="Proteomes" id="UP000299290">
    <property type="component" value="Unassembled WGS sequence"/>
</dbReference>
<dbReference type="EMBL" id="BJHV01000001">
    <property type="protein sequence ID" value="GDY42315.1"/>
    <property type="molecule type" value="Genomic_DNA"/>
</dbReference>
<evidence type="ECO:0000313" key="2">
    <source>
        <dbReference type="EMBL" id="GDY42315.1"/>
    </source>
</evidence>
<gene>
    <name evidence="2" type="ORF">SANT12839_031970</name>
    <name evidence="1" type="ORF">SSPO_069550</name>
</gene>
<sequence length="88" mass="9347">MGGRERRGDVVPDHMGLRIAVQEQNGRPVPGRAYVDSHTLDVKGAAVEVAQQLIAHDPIPAAAAVRVQDPLTTILIGATYGRVRVASL</sequence>
<evidence type="ECO:0000313" key="4">
    <source>
        <dbReference type="Proteomes" id="UP000463951"/>
    </source>
</evidence>
<dbReference type="AlphaFoldDB" id="A0A4D4K065"/>
<keyword evidence="3" id="KW-1185">Reference proteome</keyword>
<proteinExistence type="predicted"/>